<evidence type="ECO:0000256" key="3">
    <source>
        <dbReference type="ARBA" id="ARBA00022827"/>
    </source>
</evidence>
<name>A0A1E3QGT9_LIPST</name>
<dbReference type="InterPro" id="IPR002938">
    <property type="entry name" value="FAD-bd"/>
</dbReference>
<organism evidence="8 9">
    <name type="scientific">Lipomyces starkeyi NRRL Y-11557</name>
    <dbReference type="NCBI Taxonomy" id="675824"/>
    <lineage>
        <taxon>Eukaryota</taxon>
        <taxon>Fungi</taxon>
        <taxon>Dikarya</taxon>
        <taxon>Ascomycota</taxon>
        <taxon>Saccharomycotina</taxon>
        <taxon>Lipomycetes</taxon>
        <taxon>Lipomycetales</taxon>
        <taxon>Lipomycetaceae</taxon>
        <taxon>Lipomyces</taxon>
    </lineage>
</organism>
<evidence type="ECO:0000256" key="5">
    <source>
        <dbReference type="ARBA" id="ARBA00023033"/>
    </source>
</evidence>
<keyword evidence="2" id="KW-0285">Flavoprotein</keyword>
<evidence type="ECO:0000256" key="2">
    <source>
        <dbReference type="ARBA" id="ARBA00022630"/>
    </source>
</evidence>
<dbReference type="SUPFAM" id="SSF51905">
    <property type="entry name" value="FAD/NAD(P)-binding domain"/>
    <property type="match status" value="1"/>
</dbReference>
<evidence type="ECO:0000313" key="8">
    <source>
        <dbReference type="EMBL" id="ODQ76850.1"/>
    </source>
</evidence>
<feature type="signal peptide" evidence="6">
    <location>
        <begin position="1"/>
        <end position="17"/>
    </location>
</feature>
<evidence type="ECO:0000256" key="4">
    <source>
        <dbReference type="ARBA" id="ARBA00023002"/>
    </source>
</evidence>
<keyword evidence="3" id="KW-0274">FAD</keyword>
<dbReference type="OrthoDB" id="9993796at2759"/>
<dbReference type="EMBL" id="KV454289">
    <property type="protein sequence ID" value="ODQ76850.1"/>
    <property type="molecule type" value="Genomic_DNA"/>
</dbReference>
<sequence>MLTVAIIGSGMAGPVLALFLHKHSIPCVLFELRNPNSQQGGNIALAPNALRVLDHLGIYDRLRLRGYNYDELAFANGSGLVLGKLWNGSQKLYNFAALRIHRSIVKEELIRECEKKGIEIRWGKKCTGVEEEREGSAVIRFEDGESVEAQFVVAADGIHSKIRPFIFPGSDPTFSGLMGVMGTVMAEDLKSLGEKHGLDLPCMVFGERGSFAIMPANFSGNELGYFATLEAEDRGREGWQKLEKNQQELKEMLNERFLPEENGFPALVQELVEKTPTETLTSWPFMSVPHLDSWSSPKKRLFVIGDAAHAIPPTGGQGAAMAFEDAETLAYVLARVLASDFNANNLPDIVSKWEHHRHARIVKVIDFTTKNGDLRKSSPHYYEHAAKEWVIWATFKWMGPEGGAHWMYAYNAESVLGALA</sequence>
<keyword evidence="5" id="KW-0503">Monooxygenase</keyword>
<proteinExistence type="inferred from homology"/>
<keyword evidence="9" id="KW-1185">Reference proteome</keyword>
<feature type="domain" description="FAD-binding" evidence="7">
    <location>
        <begin position="2"/>
        <end position="367"/>
    </location>
</feature>
<dbReference type="InterPro" id="IPR050493">
    <property type="entry name" value="FAD-dep_Monooxygenase_BioMet"/>
</dbReference>
<dbReference type="PANTHER" id="PTHR13789">
    <property type="entry name" value="MONOOXYGENASE"/>
    <property type="match status" value="1"/>
</dbReference>
<dbReference type="STRING" id="675824.A0A1E3QGT9"/>
<evidence type="ECO:0000256" key="1">
    <source>
        <dbReference type="ARBA" id="ARBA00007992"/>
    </source>
</evidence>
<accession>A0A1E3QGT9</accession>
<evidence type="ECO:0000259" key="7">
    <source>
        <dbReference type="Pfam" id="PF01494"/>
    </source>
</evidence>
<feature type="chain" id="PRO_5009134242" description="FAD-binding domain-containing protein" evidence="6">
    <location>
        <begin position="18"/>
        <end position="420"/>
    </location>
</feature>
<dbReference type="AlphaFoldDB" id="A0A1E3QGT9"/>
<protein>
    <recommendedName>
        <fullName evidence="7">FAD-binding domain-containing protein</fullName>
    </recommendedName>
</protein>
<evidence type="ECO:0000313" key="9">
    <source>
        <dbReference type="Proteomes" id="UP000094385"/>
    </source>
</evidence>
<comment type="similarity">
    <text evidence="1">Belongs to the paxM FAD-dependent monooxygenase family.</text>
</comment>
<dbReference type="GO" id="GO:0004497">
    <property type="term" value="F:monooxygenase activity"/>
    <property type="evidence" value="ECO:0007669"/>
    <property type="project" value="UniProtKB-KW"/>
</dbReference>
<dbReference type="Gene3D" id="3.50.50.60">
    <property type="entry name" value="FAD/NAD(P)-binding domain"/>
    <property type="match status" value="1"/>
</dbReference>
<dbReference type="GO" id="GO:0071949">
    <property type="term" value="F:FAD binding"/>
    <property type="evidence" value="ECO:0007669"/>
    <property type="project" value="InterPro"/>
</dbReference>
<keyword evidence="6" id="KW-0732">Signal</keyword>
<reference evidence="8 9" key="1">
    <citation type="journal article" date="2016" name="Proc. Natl. Acad. Sci. U.S.A.">
        <title>Comparative genomics of biotechnologically important yeasts.</title>
        <authorList>
            <person name="Riley R."/>
            <person name="Haridas S."/>
            <person name="Wolfe K.H."/>
            <person name="Lopes M.R."/>
            <person name="Hittinger C.T."/>
            <person name="Goeker M."/>
            <person name="Salamov A.A."/>
            <person name="Wisecaver J.H."/>
            <person name="Long T.M."/>
            <person name="Calvey C.H."/>
            <person name="Aerts A.L."/>
            <person name="Barry K.W."/>
            <person name="Choi C."/>
            <person name="Clum A."/>
            <person name="Coughlan A.Y."/>
            <person name="Deshpande S."/>
            <person name="Douglass A.P."/>
            <person name="Hanson S.J."/>
            <person name="Klenk H.-P."/>
            <person name="LaButti K.M."/>
            <person name="Lapidus A."/>
            <person name="Lindquist E.A."/>
            <person name="Lipzen A.M."/>
            <person name="Meier-Kolthoff J.P."/>
            <person name="Ohm R.A."/>
            <person name="Otillar R.P."/>
            <person name="Pangilinan J.L."/>
            <person name="Peng Y."/>
            <person name="Rokas A."/>
            <person name="Rosa C.A."/>
            <person name="Scheuner C."/>
            <person name="Sibirny A.A."/>
            <person name="Slot J.C."/>
            <person name="Stielow J.B."/>
            <person name="Sun H."/>
            <person name="Kurtzman C.P."/>
            <person name="Blackwell M."/>
            <person name="Grigoriev I.V."/>
            <person name="Jeffries T.W."/>
        </authorList>
    </citation>
    <scope>NUCLEOTIDE SEQUENCE [LARGE SCALE GENOMIC DNA]</scope>
    <source>
        <strain evidence="8 9">NRRL Y-11557</strain>
    </source>
</reference>
<dbReference type="Pfam" id="PF01494">
    <property type="entry name" value="FAD_binding_3"/>
    <property type="match status" value="1"/>
</dbReference>
<dbReference type="PRINTS" id="PR00420">
    <property type="entry name" value="RNGMNOXGNASE"/>
</dbReference>
<dbReference type="Proteomes" id="UP000094385">
    <property type="component" value="Unassembled WGS sequence"/>
</dbReference>
<dbReference type="InterPro" id="IPR036188">
    <property type="entry name" value="FAD/NAD-bd_sf"/>
</dbReference>
<gene>
    <name evidence="8" type="ORF">LIPSTDRAFT_742</name>
</gene>
<keyword evidence="4" id="KW-0560">Oxidoreductase</keyword>
<evidence type="ECO:0000256" key="6">
    <source>
        <dbReference type="SAM" id="SignalP"/>
    </source>
</evidence>
<dbReference type="PANTHER" id="PTHR13789:SF316">
    <property type="entry name" value="FAD-BINDING DOMAIN-CONTAINING PROTEIN"/>
    <property type="match status" value="1"/>
</dbReference>